<keyword evidence="2" id="KW-1185">Reference proteome</keyword>
<sequence length="443" mass="50844">MGVDERLIQAAIKSDVEAVTERVFQNTLDPAETILEDDLERQADLLDHAIQLPAKAKVALIRRLISQLEADNIQTIVEFGLREIGDRHRHGVAASAPVEHNTRLLLKKDYSYQARGLTEPTQYFVYLRRRKPKLDRYIGTLFHLPQGCALSYFLDAEERLIFNPPHNVFQLRDSKNPDIIQVVRLLCLEPPPPDYTFAKQQNDLPEIQLHLEYLDLQTHQPIAKLTYPFPMCMHEGGKLDRYRWEVTTVTQAPELLIARQHFPQTSVVEPLPSTNSVSSPQLDLNSPLDRAEQVAQPLRRVLELQPKLLTFYLSDRGDADAILKRMRLWVAWSEKAMPQSKWEIIQDAGDYTLMNARFKRRILRFSPNLSAVVLEHSLPVLMKWFHDLSLAVSQAQSQRQYSAVQLKLAHTLFIEMSLPQTDPLIALKKLFGLEFSKPAPTKG</sequence>
<dbReference type="EMBL" id="PVWG01000032">
    <property type="protein sequence ID" value="PSB17130.1"/>
    <property type="molecule type" value="Genomic_DNA"/>
</dbReference>
<reference evidence="1 2" key="2">
    <citation type="submission" date="2018-03" db="EMBL/GenBank/DDBJ databases">
        <title>The ancient ancestry and fast evolution of plastids.</title>
        <authorList>
            <person name="Moore K.R."/>
            <person name="Magnabosco C."/>
            <person name="Momper L."/>
            <person name="Gold D.A."/>
            <person name="Bosak T."/>
            <person name="Fournier G.P."/>
        </authorList>
    </citation>
    <scope>NUCLEOTIDE SEQUENCE [LARGE SCALE GENOMIC DNA]</scope>
    <source>
        <strain evidence="1 2">ULC007</strain>
    </source>
</reference>
<evidence type="ECO:0000313" key="1">
    <source>
        <dbReference type="EMBL" id="PSB17130.1"/>
    </source>
</evidence>
<reference evidence="1 2" key="1">
    <citation type="submission" date="2018-02" db="EMBL/GenBank/DDBJ databases">
        <authorList>
            <person name="Cohen D.B."/>
            <person name="Kent A.D."/>
        </authorList>
    </citation>
    <scope>NUCLEOTIDE SEQUENCE [LARGE SCALE GENOMIC DNA]</scope>
    <source>
        <strain evidence="1 2">ULC007</strain>
    </source>
</reference>
<gene>
    <name evidence="1" type="ORF">C7B65_19670</name>
</gene>
<protein>
    <submittedName>
        <fullName evidence="1">Uncharacterized protein</fullName>
    </submittedName>
</protein>
<dbReference type="Proteomes" id="UP000238634">
    <property type="component" value="Unassembled WGS sequence"/>
</dbReference>
<comment type="caution">
    <text evidence="1">The sequence shown here is derived from an EMBL/GenBank/DDBJ whole genome shotgun (WGS) entry which is preliminary data.</text>
</comment>
<evidence type="ECO:0000313" key="2">
    <source>
        <dbReference type="Proteomes" id="UP000238634"/>
    </source>
</evidence>
<organism evidence="1 2">
    <name type="scientific">Phormidesmis priestleyi ULC007</name>
    <dbReference type="NCBI Taxonomy" id="1920490"/>
    <lineage>
        <taxon>Bacteria</taxon>
        <taxon>Bacillati</taxon>
        <taxon>Cyanobacteriota</taxon>
        <taxon>Cyanophyceae</taxon>
        <taxon>Leptolyngbyales</taxon>
        <taxon>Leptolyngbyaceae</taxon>
        <taxon>Phormidesmis</taxon>
    </lineage>
</organism>
<name>A0A2T1D9F3_9CYAN</name>
<dbReference type="AlphaFoldDB" id="A0A2T1D9F3"/>
<accession>A0A2T1D9F3</accession>
<proteinExistence type="predicted"/>